<evidence type="ECO:0000256" key="3">
    <source>
        <dbReference type="ARBA" id="ARBA00023002"/>
    </source>
</evidence>
<gene>
    <name evidence="9" type="ORF">C4D60_Mb02t04560</name>
</gene>
<feature type="binding site" evidence="5">
    <location>
        <position position="143"/>
    </location>
    <ligand>
        <name>NAD(+)</name>
        <dbReference type="ChEBI" id="CHEBI:57540"/>
    </ligand>
</feature>
<dbReference type="AlphaFoldDB" id="A0A4S8I874"/>
<dbReference type="Gene3D" id="3.30.360.10">
    <property type="entry name" value="Dihydrodipicolinate Reductase, domain 2"/>
    <property type="match status" value="2"/>
</dbReference>
<dbReference type="PANTHER" id="PTHR10836:SF76">
    <property type="entry name" value="GLYCERALDEHYDE-3-PHOSPHATE DEHYDROGENASE-RELATED"/>
    <property type="match status" value="1"/>
</dbReference>
<dbReference type="GO" id="GO:0004365">
    <property type="term" value="F:glyceraldehyde-3-phosphate dehydrogenase (NAD+) (phosphorylating) activity"/>
    <property type="evidence" value="ECO:0007669"/>
    <property type="project" value="TreeGrafter"/>
</dbReference>
<dbReference type="Pfam" id="PF02800">
    <property type="entry name" value="Gp_dh_C"/>
    <property type="match status" value="1"/>
</dbReference>
<dbReference type="Gene3D" id="3.40.50.720">
    <property type="entry name" value="NAD(P)-binding Rossmann-like Domain"/>
    <property type="match status" value="1"/>
</dbReference>
<dbReference type="PANTHER" id="PTHR10836">
    <property type="entry name" value="GLYCERALDEHYDE 3-PHOSPHATE DEHYDROGENASE"/>
    <property type="match status" value="1"/>
</dbReference>
<dbReference type="InterPro" id="IPR036291">
    <property type="entry name" value="NAD(P)-bd_dom_sf"/>
</dbReference>
<dbReference type="InterPro" id="IPR020829">
    <property type="entry name" value="GlycerAld_3-P_DH_cat"/>
</dbReference>
<dbReference type="Proteomes" id="UP000317650">
    <property type="component" value="Chromosome 2"/>
</dbReference>
<evidence type="ECO:0000256" key="7">
    <source>
        <dbReference type="SAM" id="MobiDB-lite"/>
    </source>
</evidence>
<feature type="binding site" evidence="5">
    <location>
        <position position="190"/>
    </location>
    <ligand>
        <name>NAD(+)</name>
        <dbReference type="ChEBI" id="CHEBI:57540"/>
    </ligand>
</feature>
<protein>
    <recommendedName>
        <fullName evidence="8">Glyceraldehyde 3-phosphate dehydrogenase NAD(P) binding domain-containing protein</fullName>
    </recommendedName>
</protein>
<dbReference type="EMBL" id="PYDT01000011">
    <property type="protein sequence ID" value="THU44168.1"/>
    <property type="molecule type" value="Genomic_DNA"/>
</dbReference>
<evidence type="ECO:0000313" key="9">
    <source>
        <dbReference type="EMBL" id="THU44168.1"/>
    </source>
</evidence>
<feature type="domain" description="Glyceraldehyde 3-phosphate dehydrogenase NAD(P) binding" evidence="8">
    <location>
        <begin position="50"/>
        <end position="202"/>
    </location>
</feature>
<evidence type="ECO:0000256" key="1">
    <source>
        <dbReference type="ARBA" id="ARBA00007406"/>
    </source>
</evidence>
<evidence type="ECO:0000259" key="8">
    <source>
        <dbReference type="SMART" id="SM00846"/>
    </source>
</evidence>
<evidence type="ECO:0000256" key="6">
    <source>
        <dbReference type="PIRSR" id="PIRSR000149-4"/>
    </source>
</evidence>
<dbReference type="SUPFAM" id="SSF51735">
    <property type="entry name" value="NAD(P)-binding Rossmann-fold domains"/>
    <property type="match status" value="1"/>
</dbReference>
<sequence>MAFSTILGSAIASPPGPPSNCDARRNIQPDKPTVTEAPPLLRGSKSGRKTKIGINGFGRTGRLVMRTATTRYDIEVVAVHGPFIDAKYMIVSIIYNIIPICSFTQNGSDYFFHLFQNNDHITFSGHTCLSMNQLMESSREPLRNPADIPWGNFGAEFVVESSGVFTIMEKASAHLKACCIFGGAKKVTISAPSANAPMFVVVHEEFGIAEGLMTTVHATTATQKTVDGPSMKDWRGVCGAGQNINPRLVQQRCASEGSPNGILGYTDEDDVSNDFIGDSSNWVLDLIQHIALVSFKH</sequence>
<reference evidence="9 10" key="1">
    <citation type="journal article" date="2019" name="Nat. Plants">
        <title>Genome sequencing of Musa balbisiana reveals subgenome evolution and function divergence in polyploid bananas.</title>
        <authorList>
            <person name="Yao X."/>
        </authorList>
    </citation>
    <scope>NUCLEOTIDE SEQUENCE [LARGE SCALE GENOMIC DNA]</scope>
    <source>
        <strain evidence="10">cv. DH-PKW</strain>
        <tissue evidence="9">Leaves</tissue>
    </source>
</reference>
<dbReference type="PIRSF" id="PIRSF000149">
    <property type="entry name" value="GAP_DH"/>
    <property type="match status" value="1"/>
</dbReference>
<organism evidence="9 10">
    <name type="scientific">Musa balbisiana</name>
    <name type="common">Banana</name>
    <dbReference type="NCBI Taxonomy" id="52838"/>
    <lineage>
        <taxon>Eukaryota</taxon>
        <taxon>Viridiplantae</taxon>
        <taxon>Streptophyta</taxon>
        <taxon>Embryophyta</taxon>
        <taxon>Tracheophyta</taxon>
        <taxon>Spermatophyta</taxon>
        <taxon>Magnoliopsida</taxon>
        <taxon>Liliopsida</taxon>
        <taxon>Zingiberales</taxon>
        <taxon>Musaceae</taxon>
        <taxon>Musa</taxon>
    </lineage>
</organism>
<evidence type="ECO:0000256" key="4">
    <source>
        <dbReference type="ARBA" id="ARBA00023027"/>
    </source>
</evidence>
<dbReference type="GO" id="GO:0006096">
    <property type="term" value="P:glycolytic process"/>
    <property type="evidence" value="ECO:0007669"/>
    <property type="project" value="TreeGrafter"/>
</dbReference>
<comment type="caution">
    <text evidence="9">The sequence shown here is derived from an EMBL/GenBank/DDBJ whole genome shotgun (WGS) entry which is preliminary data.</text>
</comment>
<accession>A0A4S8I874</accession>
<evidence type="ECO:0000256" key="5">
    <source>
        <dbReference type="PIRSR" id="PIRSR000149-3"/>
    </source>
</evidence>
<proteinExistence type="inferred from homology"/>
<dbReference type="GO" id="GO:0051287">
    <property type="term" value="F:NAD binding"/>
    <property type="evidence" value="ECO:0007669"/>
    <property type="project" value="InterPro"/>
</dbReference>
<dbReference type="Pfam" id="PF00044">
    <property type="entry name" value="Gp_dh_N"/>
    <property type="match status" value="1"/>
</dbReference>
<dbReference type="InterPro" id="IPR020831">
    <property type="entry name" value="GlycerAld/Erythrose_P_DH"/>
</dbReference>
<dbReference type="GO" id="GO:0005829">
    <property type="term" value="C:cytosol"/>
    <property type="evidence" value="ECO:0007669"/>
    <property type="project" value="TreeGrafter"/>
</dbReference>
<evidence type="ECO:0000256" key="2">
    <source>
        <dbReference type="ARBA" id="ARBA00011881"/>
    </source>
</evidence>
<dbReference type="SUPFAM" id="SSF55347">
    <property type="entry name" value="Glyceraldehyde-3-phosphate dehydrogenase-like, C-terminal domain"/>
    <property type="match status" value="1"/>
</dbReference>
<dbReference type="STRING" id="52838.A0A4S8I874"/>
<keyword evidence="5" id="KW-0547">Nucleotide-binding</keyword>
<feature type="region of interest" description="Disordered" evidence="7">
    <location>
        <begin position="1"/>
        <end position="49"/>
    </location>
</feature>
<dbReference type="InterPro" id="IPR020828">
    <property type="entry name" value="GlycerAld_3-P_DH_NAD(P)-bd"/>
</dbReference>
<comment type="subunit">
    <text evidence="2">Homotetramer.</text>
</comment>
<keyword evidence="10" id="KW-1185">Reference proteome</keyword>
<comment type="similarity">
    <text evidence="1">Belongs to the glyceraldehyde-3-phosphate dehydrogenase family.</text>
</comment>
<keyword evidence="3" id="KW-0560">Oxidoreductase</keyword>
<keyword evidence="4 5" id="KW-0520">NAD</keyword>
<feature type="site" description="Activates thiol group during catalysis" evidence="6">
    <location>
        <position position="217"/>
    </location>
</feature>
<dbReference type="SMART" id="SM00846">
    <property type="entry name" value="Gp_dh_N"/>
    <property type="match status" value="1"/>
</dbReference>
<name>A0A4S8I874_MUSBA</name>
<evidence type="ECO:0000313" key="10">
    <source>
        <dbReference type="Proteomes" id="UP000317650"/>
    </source>
</evidence>